<accession>A0ABT0IUF4</accession>
<name>A0ABT0IUF4_9HYPH</name>
<dbReference type="EMBL" id="JALPRY010000018">
    <property type="protein sequence ID" value="MCK8781517.1"/>
    <property type="molecule type" value="Genomic_DNA"/>
</dbReference>
<evidence type="ECO:0000256" key="1">
    <source>
        <dbReference type="SAM" id="Phobius"/>
    </source>
</evidence>
<keyword evidence="3" id="KW-1185">Reference proteome</keyword>
<sequence length="276" mass="31307">MPEEDKAVLIPADLRRRQGSTIRIAVLFIFLVLVGLATVVLSVNDARNYRRLTKALGLDQYSFFSTPPADVRIDKQKALEPAERYPPWLLKMALERQAVFERVDPLPAEERCQRLGAATDVEPEFTTRDQSWECILFKEFGAADPPASFFIQARGVMPDQIRSFRIKLNLTDPEVEPQMLQETTSALGEFGLPLTPETREYVVDMLSTHREFSSLLENYRMTFAPEMMDPNRYNLLLLQRPPTAECGSPPATERASEVLYPLSVGCLPLKHPVKLP</sequence>
<evidence type="ECO:0000313" key="3">
    <source>
        <dbReference type="Proteomes" id="UP001202827"/>
    </source>
</evidence>
<protein>
    <submittedName>
        <fullName evidence="2">DUF6030 family protein</fullName>
    </submittedName>
</protein>
<feature type="transmembrane region" description="Helical" evidence="1">
    <location>
        <begin position="24"/>
        <end position="43"/>
    </location>
</feature>
<dbReference type="RefSeq" id="WP_248683998.1">
    <property type="nucleotide sequence ID" value="NZ_JALPRY010000018.1"/>
</dbReference>
<evidence type="ECO:0000313" key="2">
    <source>
        <dbReference type="EMBL" id="MCK8781517.1"/>
    </source>
</evidence>
<comment type="caution">
    <text evidence="2">The sequence shown here is derived from an EMBL/GenBank/DDBJ whole genome shotgun (WGS) entry which is preliminary data.</text>
</comment>
<dbReference type="InterPro" id="IPR046071">
    <property type="entry name" value="DUF6030"/>
</dbReference>
<dbReference type="Pfam" id="PF19495">
    <property type="entry name" value="DUF6030"/>
    <property type="match status" value="1"/>
</dbReference>
<gene>
    <name evidence="2" type="ORF">M0654_16175</name>
</gene>
<dbReference type="Proteomes" id="UP001202827">
    <property type="component" value="Unassembled WGS sequence"/>
</dbReference>
<reference evidence="2 3" key="1">
    <citation type="submission" date="2022-04" db="EMBL/GenBank/DDBJ databases">
        <title>Rhizobium coralii sp. nov., isolated from coral Turbinaria peltata.</title>
        <authorList>
            <person name="Sun H."/>
        </authorList>
    </citation>
    <scope>NUCLEOTIDE SEQUENCE [LARGE SCALE GENOMIC DNA]</scope>
    <source>
        <strain evidence="2 3">NTR19</strain>
    </source>
</reference>
<proteinExistence type="predicted"/>
<keyword evidence="1" id="KW-0812">Transmembrane</keyword>
<keyword evidence="1" id="KW-1133">Transmembrane helix</keyword>
<organism evidence="2 3">
    <name type="scientific">Neorhizobium turbinariae</name>
    <dbReference type="NCBI Taxonomy" id="2937795"/>
    <lineage>
        <taxon>Bacteria</taxon>
        <taxon>Pseudomonadati</taxon>
        <taxon>Pseudomonadota</taxon>
        <taxon>Alphaproteobacteria</taxon>
        <taxon>Hyphomicrobiales</taxon>
        <taxon>Rhizobiaceae</taxon>
        <taxon>Rhizobium/Agrobacterium group</taxon>
        <taxon>Neorhizobium</taxon>
    </lineage>
</organism>
<keyword evidence="1" id="KW-0472">Membrane</keyword>